<dbReference type="EMBL" id="CP111024">
    <property type="protein sequence ID" value="WAR24802.1"/>
    <property type="molecule type" value="Genomic_DNA"/>
</dbReference>
<organism evidence="1 2">
    <name type="scientific">Mya arenaria</name>
    <name type="common">Soft-shell clam</name>
    <dbReference type="NCBI Taxonomy" id="6604"/>
    <lineage>
        <taxon>Eukaryota</taxon>
        <taxon>Metazoa</taxon>
        <taxon>Spiralia</taxon>
        <taxon>Lophotrochozoa</taxon>
        <taxon>Mollusca</taxon>
        <taxon>Bivalvia</taxon>
        <taxon>Autobranchia</taxon>
        <taxon>Heteroconchia</taxon>
        <taxon>Euheterodonta</taxon>
        <taxon>Imparidentia</taxon>
        <taxon>Neoheterodontei</taxon>
        <taxon>Myida</taxon>
        <taxon>Myoidea</taxon>
        <taxon>Myidae</taxon>
        <taxon>Mya</taxon>
    </lineage>
</organism>
<protein>
    <submittedName>
        <fullName evidence="1">Uncharacterized protein</fullName>
    </submittedName>
</protein>
<dbReference type="Proteomes" id="UP001164746">
    <property type="component" value="Chromosome 13"/>
</dbReference>
<gene>
    <name evidence="1" type="ORF">MAR_038471</name>
</gene>
<feature type="non-terminal residue" evidence="1">
    <location>
        <position position="1"/>
    </location>
</feature>
<evidence type="ECO:0000313" key="2">
    <source>
        <dbReference type="Proteomes" id="UP001164746"/>
    </source>
</evidence>
<proteinExistence type="predicted"/>
<evidence type="ECO:0000313" key="1">
    <source>
        <dbReference type="EMBL" id="WAR24802.1"/>
    </source>
</evidence>
<sequence length="1226" mass="139367">MLQQLFVEERIRSDGASGIKQLRGIEGGTRPYHSTSFTNRAAMNIHEHANYDRTPGIGEFIGVLNGVEFRTRHNDYKLRMPSTTTKNYEATEDIPFPDVPPSVLNKHNISEAVAEMRAYFKAFHDQDLSLRDYRPYFKPVMCYLEGAWTTDTKTITEPFQSDRHFLDASSWFDLQEKVRFTSASGGKSQFENFSYLPTTVINVTDDGEPVYAQWNYRILCHPIKTPLSLQDFKPVDDLAVRMYNNIDMTKYAKNRAARFTFTPDASFGFNKELGSGSFTDEHFLNGKLDDIMYEIPGKDNYPGHIEDRAFNVLKYRADMQNNTVLNTARYHRHFRTLQHDDSGNGNKNLGFSDPFLFVAETTNPRVAKMGATDCHNDAHGRQTCQTYEGRYTYAVPMEVIWMTPLSTWNPYNLYLSTKAGNPNQHGRNGGMTSAKAFNGTSKTYYYLTPTEFYTGGDLQRDPADTARDGVGVLDQQGHVRHMAASGVRIFTPNIQGVGSVRLRYPVFPVHQEGNAIWKNLMALQDITMNQRAWQNMFEQAPESHTEDTHYVMRTTFNDPPGNHFHEVFLTTADMEVIAKNGNVTVMSTLDLNHQHELVIRKKQDRGDFLWLDILTCDGLAHCWDGHDSQVHLLVLLGAALGVISAADTTHAPLSAADTIRETQKLLTELNQLKSTFKKTMTGLARQTMLQQLFVEERVRSEGSSGVKQIRNTEGGTRPYHSATFTADTAGSIHEHADNDRTGGLGEMVVVLNGVEFKTRHNDYKLKMPSTKSKSYNEIEDIPFPDVPPSVLHKSTVPEQIAEMQEYFKAFHTQDTKHRDYRPYFKPVMCYIEGGWTSDAENFTEPFQSDRHSLDTNSWENLQDKIRFTAASGGKSFSENFAYLPTTIVNVTEDGEPVYAQWNYRVLCNPITTELSLKDFKPVNDIAVRIANNLTMSEYAMEKLARFSISVNDGFGYVSESQTGVFKDRRFLHGKMDDIMFEIPGKDNHPGYLEDNNFERLKHRVEFKNHTILNVARYHRHYRSFQSDASGLIIRNRGYSDTSMYVAGTQNPQIAKVNVKDCKNVNRKHVCTIYEGRYTYAIPIEVVWLTPLSKWNPYSLQLASEASIPAAHHRNGAFNANSAYNGTSSKYFYQTPAEFYTSGDLVRHSTDTSKTIVGVLDQHGQVRNVVGSGLRIFTPDIPGVGPVRLRYPVFPVHQDGNTVWKNLMALQDITLNSRAWHRMFETP</sequence>
<keyword evidence="2" id="KW-1185">Reference proteome</keyword>
<reference evidence="1" key="1">
    <citation type="submission" date="2022-11" db="EMBL/GenBank/DDBJ databases">
        <title>Centuries of genome instability and evolution in soft-shell clam transmissible cancer (bioRxiv).</title>
        <authorList>
            <person name="Hart S.F.M."/>
            <person name="Yonemitsu M.A."/>
            <person name="Giersch R.M."/>
            <person name="Beal B.F."/>
            <person name="Arriagada G."/>
            <person name="Davis B.W."/>
            <person name="Ostrander E.A."/>
            <person name="Goff S.P."/>
            <person name="Metzger M.J."/>
        </authorList>
    </citation>
    <scope>NUCLEOTIDE SEQUENCE</scope>
    <source>
        <strain evidence="1">MELC-2E11</strain>
        <tissue evidence="1">Siphon/mantle</tissue>
    </source>
</reference>
<accession>A0ABY7FRL5</accession>
<name>A0ABY7FRL5_MYAAR</name>